<proteinExistence type="inferred from homology"/>
<evidence type="ECO:0000313" key="7">
    <source>
        <dbReference type="Proteomes" id="UP000034841"/>
    </source>
</evidence>
<keyword evidence="4" id="KW-0496">Mitochondrion</keyword>
<dbReference type="GO" id="GO:0033615">
    <property type="term" value="P:mitochondrial proton-transporting ATP synthase complex assembly"/>
    <property type="evidence" value="ECO:0007669"/>
    <property type="project" value="TreeGrafter"/>
</dbReference>
<evidence type="ECO:0000256" key="2">
    <source>
        <dbReference type="ARBA" id="ARBA00009116"/>
    </source>
</evidence>
<dbReference type="PANTHER" id="PTHR13126:SF0">
    <property type="entry name" value="ATP SYNTHASE MITOCHONDRIAL F1 COMPLEX ASSEMBLY FACTOR 1"/>
    <property type="match status" value="1"/>
</dbReference>
<gene>
    <name evidence="6" type="primary">ATP11</name>
    <name evidence="6" type="ORF">CFO_g4350</name>
</gene>
<feature type="region of interest" description="Disordered" evidence="5">
    <location>
        <begin position="102"/>
        <end position="141"/>
    </location>
</feature>
<organism evidence="6 7">
    <name type="scientific">Ceratocystis fimbriata f. sp. platani</name>
    <dbReference type="NCBI Taxonomy" id="88771"/>
    <lineage>
        <taxon>Eukaryota</taxon>
        <taxon>Fungi</taxon>
        <taxon>Dikarya</taxon>
        <taxon>Ascomycota</taxon>
        <taxon>Pezizomycotina</taxon>
        <taxon>Sordariomycetes</taxon>
        <taxon>Hypocreomycetidae</taxon>
        <taxon>Microascales</taxon>
        <taxon>Ceratocystidaceae</taxon>
        <taxon>Ceratocystis</taxon>
    </lineage>
</organism>
<dbReference type="PANTHER" id="PTHR13126">
    <property type="entry name" value="CHAPERONE ATP11"/>
    <property type="match status" value="1"/>
</dbReference>
<dbReference type="OrthoDB" id="16535at2759"/>
<protein>
    <submittedName>
        <fullName evidence="6">Protein ATP11 mitochondrial</fullName>
    </submittedName>
</protein>
<evidence type="ECO:0000256" key="4">
    <source>
        <dbReference type="ARBA" id="ARBA00023128"/>
    </source>
</evidence>
<keyword evidence="3" id="KW-0809">Transit peptide</keyword>
<keyword evidence="7" id="KW-1185">Reference proteome</keyword>
<name>A0A0F8DB82_CERFI</name>
<dbReference type="EMBL" id="LBBL01000257">
    <property type="protein sequence ID" value="KKF93294.1"/>
    <property type="molecule type" value="Genomic_DNA"/>
</dbReference>
<dbReference type="AlphaFoldDB" id="A0A0F8DB82"/>
<sequence length="351" mass="38588">MSGRYLALRRLVSTQARIAPFTAQRRWAAVHDVRWLVTTQESRTVLETYREKLARRAKEEGLESIDQLRAAYADKIAKVRKADSTLPPGALISEDDSIIKAHSETESSSAPAADATDKSDTSATANASCSPADATVSSTPNRAAAEAITKKAATGKSNSGIKTLGEILDLDKVRDLPSRELTAIWRLRYASNPDSLCAVIPASTYNAMAAVAKRAPQFVLPVPHPDKGAEIHFLQWTFDAASCTSSVLFTQLAEYKMRGEFSQPHTTITHHLDLADERGLVLMQGQVVNNRGAKVQDAQFLIMCMQKFYGAWEGIEAGKVGEERRNLIDYFVAGDERFSVGRLMEETERLV</sequence>
<reference evidence="6 7" key="1">
    <citation type="submission" date="2015-04" db="EMBL/GenBank/DDBJ databases">
        <title>Genome sequence of Ceratocystis platani, a major pathogen of plane trees.</title>
        <authorList>
            <person name="Belbahri L."/>
        </authorList>
    </citation>
    <scope>NUCLEOTIDE SEQUENCE [LARGE SCALE GENOMIC DNA]</scope>
    <source>
        <strain evidence="6 7">CFO</strain>
    </source>
</reference>
<evidence type="ECO:0000256" key="3">
    <source>
        <dbReference type="ARBA" id="ARBA00022946"/>
    </source>
</evidence>
<comment type="similarity">
    <text evidence="2">Belongs to the ATP11 family.</text>
</comment>
<dbReference type="InterPro" id="IPR010591">
    <property type="entry name" value="ATP11"/>
</dbReference>
<dbReference type="GO" id="GO:0005739">
    <property type="term" value="C:mitochondrion"/>
    <property type="evidence" value="ECO:0007669"/>
    <property type="project" value="UniProtKB-SubCell"/>
</dbReference>
<comment type="caution">
    <text evidence="6">The sequence shown here is derived from an EMBL/GenBank/DDBJ whole genome shotgun (WGS) entry which is preliminary data.</text>
</comment>
<accession>A0A0F8DB82</accession>
<evidence type="ECO:0000256" key="1">
    <source>
        <dbReference type="ARBA" id="ARBA00004173"/>
    </source>
</evidence>
<dbReference type="Proteomes" id="UP000034841">
    <property type="component" value="Unassembled WGS sequence"/>
</dbReference>
<evidence type="ECO:0000313" key="6">
    <source>
        <dbReference type="EMBL" id="KKF93294.1"/>
    </source>
</evidence>
<dbReference type="Pfam" id="PF06644">
    <property type="entry name" value="ATP11"/>
    <property type="match status" value="1"/>
</dbReference>
<comment type="subcellular location">
    <subcellularLocation>
        <location evidence="1">Mitochondrion</location>
    </subcellularLocation>
</comment>
<evidence type="ECO:0000256" key="5">
    <source>
        <dbReference type="SAM" id="MobiDB-lite"/>
    </source>
</evidence>